<dbReference type="Pfam" id="PF04082">
    <property type="entry name" value="Fungal_trans"/>
    <property type="match status" value="1"/>
</dbReference>
<evidence type="ECO:0000313" key="10">
    <source>
        <dbReference type="EMBL" id="KAJ4115325.1"/>
    </source>
</evidence>
<evidence type="ECO:0000256" key="5">
    <source>
        <dbReference type="ARBA" id="ARBA00023125"/>
    </source>
</evidence>
<organism evidence="10 11">
    <name type="scientific">Fusarium equiseti</name>
    <name type="common">Fusarium scirpi</name>
    <dbReference type="NCBI Taxonomy" id="61235"/>
    <lineage>
        <taxon>Eukaryota</taxon>
        <taxon>Fungi</taxon>
        <taxon>Dikarya</taxon>
        <taxon>Ascomycota</taxon>
        <taxon>Pezizomycotina</taxon>
        <taxon>Sordariomycetes</taxon>
        <taxon>Hypocreomycetidae</taxon>
        <taxon>Hypocreales</taxon>
        <taxon>Nectriaceae</taxon>
        <taxon>Fusarium</taxon>
        <taxon>Fusarium incarnatum-equiseti species complex</taxon>
    </lineage>
</organism>
<dbReference type="InterPro" id="IPR007219">
    <property type="entry name" value="XnlR_reg_dom"/>
</dbReference>
<evidence type="ECO:0000256" key="4">
    <source>
        <dbReference type="ARBA" id="ARBA00023015"/>
    </source>
</evidence>
<evidence type="ECO:0000313" key="11">
    <source>
        <dbReference type="Proteomes" id="UP001152024"/>
    </source>
</evidence>
<dbReference type="InterPro" id="IPR052202">
    <property type="entry name" value="Yeast_MetPath_Reg"/>
</dbReference>
<dbReference type="Proteomes" id="UP001152024">
    <property type="component" value="Unassembled WGS sequence"/>
</dbReference>
<sequence length="592" mass="66858">MIDELEKKEQALSQRLAELEASAAAHDPSTVDTTSPDDRHTRSIAASSPATREGASISFIAHLFADANWRKSHATLLRTLADAPGAGEVSIAPCSLPSAAETQMLFEKYLSWAHIQNPFLLRRKAYYNAALQYLGPEFLTRGLDSVQDLLLICRFGIYHPIGTSIWDVVRLCGRLCIELGLHSNPNIPSDLLQTQLRRRVFWQFYLIDRYSSTTLDRPFSIDDNDISTEFPVEASDEELEAANGQVQSLDSFNFNREPNIQNEMTVFFVSVRLRQISSHIQTEFSKLRRKIVQSSPKHTLAGHVHVVMTKLLNELQEWRNSTPIIQEPSCLYEMQEWYDHLLARERLSVLRRAIDLVPKVNGSPPKEILAVFLRSALETIDRYHDLCKKKEMITHTRSYFHMLFTAGLSVMYCTSVSKKISPEDLRASYEGLLRCQELLTSVTRQLPDAGNYVSVFEALLRDVSQRLWPNAREPPMSLPADAAVTIPNELGNFTEGDFPQNLVAGPLPADMGDFTANSQFFEQGLNRTDILGPVNQYSSMPADNDISPEYQDGTGINWALLNYDSLWNMESALGHYVYGDPSNPGVWEGFEF</sequence>
<reference evidence="10" key="1">
    <citation type="submission" date="2022-09" db="EMBL/GenBank/DDBJ databases">
        <title>Fusarium specimens isolated from Avocado Roots.</title>
        <authorList>
            <person name="Stajich J."/>
            <person name="Roper C."/>
            <person name="Heimlech-Rivalta G."/>
        </authorList>
    </citation>
    <scope>NUCLEOTIDE SEQUENCE</scope>
    <source>
        <strain evidence="10">CF00095</strain>
    </source>
</reference>
<evidence type="ECO:0000259" key="9">
    <source>
        <dbReference type="SMART" id="SM00906"/>
    </source>
</evidence>
<gene>
    <name evidence="10" type="ORF">NW768_011177</name>
</gene>
<protein>
    <recommendedName>
        <fullName evidence="9">Xylanolytic transcriptional activator regulatory domain-containing protein</fullName>
    </recommendedName>
</protein>
<feature type="region of interest" description="Disordered" evidence="8">
    <location>
        <begin position="13"/>
        <end position="49"/>
    </location>
</feature>
<comment type="subcellular location">
    <subcellularLocation>
        <location evidence="1">Nucleus</location>
    </subcellularLocation>
</comment>
<keyword evidence="4" id="KW-0805">Transcription regulation</keyword>
<keyword evidence="5" id="KW-0238">DNA-binding</keyword>
<keyword evidence="6" id="KW-0804">Transcription</keyword>
<proteinExistence type="predicted"/>
<dbReference type="EMBL" id="JAOQBH010000027">
    <property type="protein sequence ID" value="KAJ4115325.1"/>
    <property type="molecule type" value="Genomic_DNA"/>
</dbReference>
<evidence type="ECO:0000256" key="2">
    <source>
        <dbReference type="ARBA" id="ARBA00022723"/>
    </source>
</evidence>
<accession>A0ABQ8QY07</accession>
<feature type="domain" description="Xylanolytic transcriptional activator regulatory" evidence="9">
    <location>
        <begin position="165"/>
        <end position="237"/>
    </location>
</feature>
<dbReference type="PANTHER" id="PTHR47782">
    <property type="entry name" value="ZN(II)2CYS6 TRANSCRIPTION FACTOR (EUROFUNG)-RELATED"/>
    <property type="match status" value="1"/>
</dbReference>
<name>A0ABQ8QY07_FUSEQ</name>
<evidence type="ECO:0000256" key="8">
    <source>
        <dbReference type="SAM" id="MobiDB-lite"/>
    </source>
</evidence>
<keyword evidence="7" id="KW-0539">Nucleus</keyword>
<evidence type="ECO:0000256" key="7">
    <source>
        <dbReference type="ARBA" id="ARBA00023242"/>
    </source>
</evidence>
<evidence type="ECO:0000256" key="1">
    <source>
        <dbReference type="ARBA" id="ARBA00004123"/>
    </source>
</evidence>
<evidence type="ECO:0000256" key="3">
    <source>
        <dbReference type="ARBA" id="ARBA00022833"/>
    </source>
</evidence>
<comment type="caution">
    <text evidence="10">The sequence shown here is derived from an EMBL/GenBank/DDBJ whole genome shotgun (WGS) entry which is preliminary data.</text>
</comment>
<dbReference type="PANTHER" id="PTHR47782:SF12">
    <property type="entry name" value="ZN(II)2CYS6 TRANSCRIPTION FACTOR (EUROFUNG)"/>
    <property type="match status" value="1"/>
</dbReference>
<keyword evidence="3" id="KW-0862">Zinc</keyword>
<keyword evidence="11" id="KW-1185">Reference proteome</keyword>
<evidence type="ECO:0000256" key="6">
    <source>
        <dbReference type="ARBA" id="ARBA00023163"/>
    </source>
</evidence>
<dbReference type="SMART" id="SM00906">
    <property type="entry name" value="Fungal_trans"/>
    <property type="match status" value="1"/>
</dbReference>
<dbReference type="CDD" id="cd12148">
    <property type="entry name" value="fungal_TF_MHR"/>
    <property type="match status" value="1"/>
</dbReference>
<keyword evidence="2" id="KW-0479">Metal-binding</keyword>